<dbReference type="Gene3D" id="6.10.180.10">
    <property type="entry name" value="Antitoxin ParD"/>
    <property type="match status" value="1"/>
</dbReference>
<dbReference type="InterPro" id="IPR022789">
    <property type="entry name" value="ParD"/>
</dbReference>
<dbReference type="InterPro" id="IPR038296">
    <property type="entry name" value="ParD_sf"/>
</dbReference>
<protein>
    <submittedName>
        <fullName evidence="1">Antitoxin</fullName>
    </submittedName>
</protein>
<sequence>MGAKVYLEKLSMSRENIEVTAAGAAPKLQAPEQLSPAAEADADLAWQELKDLLTTRIRNGLAGRVSGKSISEILQEETGA</sequence>
<dbReference type="Proteomes" id="UP000823631">
    <property type="component" value="Unassembled WGS sequence"/>
</dbReference>
<evidence type="ECO:0000313" key="2">
    <source>
        <dbReference type="Proteomes" id="UP000823631"/>
    </source>
</evidence>
<gene>
    <name evidence="1" type="ORF">IAB19_00830</name>
</gene>
<name>A0A9D9D9G6_9GAMM</name>
<comment type="caution">
    <text evidence="1">The sequence shown here is derived from an EMBL/GenBank/DDBJ whole genome shotgun (WGS) entry which is preliminary data.</text>
</comment>
<organism evidence="1 2">
    <name type="scientific">Candidatus Avisuccinivibrio stercorigallinarum</name>
    <dbReference type="NCBI Taxonomy" id="2840704"/>
    <lineage>
        <taxon>Bacteria</taxon>
        <taxon>Pseudomonadati</taxon>
        <taxon>Pseudomonadota</taxon>
        <taxon>Gammaproteobacteria</taxon>
        <taxon>Aeromonadales</taxon>
        <taxon>Succinivibrionaceae</taxon>
        <taxon>Succinivibrionaceae incertae sedis</taxon>
        <taxon>Candidatus Avisuccinivibrio</taxon>
    </lineage>
</organism>
<dbReference type="EMBL" id="JADINH010000011">
    <property type="protein sequence ID" value="MBO8414913.1"/>
    <property type="molecule type" value="Genomic_DNA"/>
</dbReference>
<reference evidence="1" key="2">
    <citation type="journal article" date="2021" name="PeerJ">
        <title>Extensive microbial diversity within the chicken gut microbiome revealed by metagenomics and culture.</title>
        <authorList>
            <person name="Gilroy R."/>
            <person name="Ravi A."/>
            <person name="Getino M."/>
            <person name="Pursley I."/>
            <person name="Horton D.L."/>
            <person name="Alikhan N.F."/>
            <person name="Baker D."/>
            <person name="Gharbi K."/>
            <person name="Hall N."/>
            <person name="Watson M."/>
            <person name="Adriaenssens E.M."/>
            <person name="Foster-Nyarko E."/>
            <person name="Jarju S."/>
            <person name="Secka A."/>
            <person name="Antonio M."/>
            <person name="Oren A."/>
            <person name="Chaudhuri R.R."/>
            <person name="La Ragione R."/>
            <person name="Hildebrand F."/>
            <person name="Pallen M.J."/>
        </authorList>
    </citation>
    <scope>NUCLEOTIDE SEQUENCE</scope>
    <source>
        <strain evidence="1">17213</strain>
    </source>
</reference>
<evidence type="ECO:0000313" key="1">
    <source>
        <dbReference type="EMBL" id="MBO8414913.1"/>
    </source>
</evidence>
<dbReference type="Pfam" id="PF09386">
    <property type="entry name" value="ParD"/>
    <property type="match status" value="1"/>
</dbReference>
<reference evidence="1" key="1">
    <citation type="submission" date="2020-10" db="EMBL/GenBank/DDBJ databases">
        <authorList>
            <person name="Gilroy R."/>
        </authorList>
    </citation>
    <scope>NUCLEOTIDE SEQUENCE</scope>
    <source>
        <strain evidence="1">17213</strain>
    </source>
</reference>
<dbReference type="AlphaFoldDB" id="A0A9D9D9G6"/>
<accession>A0A9D9D9G6</accession>
<proteinExistence type="predicted"/>